<dbReference type="InterPro" id="IPR039901">
    <property type="entry name" value="Kdotransferase"/>
</dbReference>
<dbReference type="InterPro" id="IPR007507">
    <property type="entry name" value="Glycos_transf_N"/>
</dbReference>
<dbReference type="PANTHER" id="PTHR42755">
    <property type="entry name" value="3-DEOXY-MANNO-OCTULOSONATE CYTIDYLYLTRANSFERASE"/>
    <property type="match status" value="1"/>
</dbReference>
<dbReference type="eggNOG" id="COG1519">
    <property type="taxonomic scope" value="Bacteria"/>
</dbReference>
<dbReference type="STRING" id="760192.Halhy_6282"/>
<evidence type="ECO:0000256" key="7">
    <source>
        <dbReference type="PIRSR" id="PIRSR639901-1"/>
    </source>
</evidence>
<protein>
    <recommendedName>
        <fullName evidence="3 8">3-deoxy-D-manno-octulosonic acid transferase</fullName>
        <shortName evidence="8">Kdo transferase</shortName>
        <ecNumber evidence="2 8">2.4.99.12</ecNumber>
    </recommendedName>
    <alternativeName>
        <fullName evidence="5 8">Lipid IV(A) 3-deoxy-D-manno-octulosonic acid transferase</fullName>
    </alternativeName>
</protein>
<dbReference type="SUPFAM" id="SSF53756">
    <property type="entry name" value="UDP-Glycosyltransferase/glycogen phosphorylase"/>
    <property type="match status" value="1"/>
</dbReference>
<dbReference type="PANTHER" id="PTHR42755:SF1">
    <property type="entry name" value="3-DEOXY-D-MANNO-OCTULOSONIC ACID TRANSFERASE, MITOCHONDRIAL-RELATED"/>
    <property type="match status" value="1"/>
</dbReference>
<accession>F4L684</accession>
<comment type="catalytic activity">
    <reaction evidence="6 8">
        <text>lipid IVA (E. coli) + CMP-3-deoxy-beta-D-manno-octulosonate = alpha-Kdo-(2-&gt;6)-lipid IVA (E. coli) + CMP + H(+)</text>
        <dbReference type="Rhea" id="RHEA:28066"/>
        <dbReference type="ChEBI" id="CHEBI:15378"/>
        <dbReference type="ChEBI" id="CHEBI:58603"/>
        <dbReference type="ChEBI" id="CHEBI:60364"/>
        <dbReference type="ChEBI" id="CHEBI:60377"/>
        <dbReference type="ChEBI" id="CHEBI:85987"/>
        <dbReference type="EC" id="2.4.99.12"/>
    </reaction>
</comment>
<evidence type="ECO:0000256" key="4">
    <source>
        <dbReference type="ARBA" id="ARBA00022679"/>
    </source>
</evidence>
<feature type="domain" description="3-deoxy-D-manno-octulosonic-acid transferase N-terminal" evidence="9">
    <location>
        <begin position="36"/>
        <end position="210"/>
    </location>
</feature>
<keyword evidence="11" id="KW-1185">Reference proteome</keyword>
<gene>
    <name evidence="10" type="ordered locus">Halhy_6282</name>
</gene>
<name>F4L684_HALH1</name>
<comment type="similarity">
    <text evidence="8">Belongs to the glycosyltransferase group 1 family.</text>
</comment>
<dbReference type="UniPathway" id="UPA00958"/>
<dbReference type="InterPro" id="IPR038107">
    <property type="entry name" value="Glycos_transf_N_sf"/>
</dbReference>
<dbReference type="AlphaFoldDB" id="F4L684"/>
<reference key="2">
    <citation type="submission" date="2011-04" db="EMBL/GenBank/DDBJ databases">
        <title>Complete sequence of chromosome of Haliscomenobacter hydrossis DSM 1100.</title>
        <authorList>
            <consortium name="US DOE Joint Genome Institute (JGI-PGF)"/>
            <person name="Lucas S."/>
            <person name="Han J."/>
            <person name="Lapidus A."/>
            <person name="Bruce D."/>
            <person name="Goodwin L."/>
            <person name="Pitluck S."/>
            <person name="Peters L."/>
            <person name="Kyrpides N."/>
            <person name="Mavromatis K."/>
            <person name="Ivanova N."/>
            <person name="Ovchinnikova G."/>
            <person name="Pagani I."/>
            <person name="Daligault H."/>
            <person name="Detter J.C."/>
            <person name="Han C."/>
            <person name="Land M."/>
            <person name="Hauser L."/>
            <person name="Markowitz V."/>
            <person name="Cheng J.-F."/>
            <person name="Hugenholtz P."/>
            <person name="Woyke T."/>
            <person name="Wu D."/>
            <person name="Verbarg S."/>
            <person name="Frueling A."/>
            <person name="Brambilla E."/>
            <person name="Klenk H.-P."/>
            <person name="Eisen J.A."/>
        </authorList>
    </citation>
    <scope>NUCLEOTIDE SEQUENCE</scope>
    <source>
        <strain>DSM 1100</strain>
    </source>
</reference>
<evidence type="ECO:0000256" key="6">
    <source>
        <dbReference type="ARBA" id="ARBA00049183"/>
    </source>
</evidence>
<reference evidence="10 11" key="1">
    <citation type="journal article" date="2011" name="Stand. Genomic Sci.">
        <title>Complete genome sequence of Haliscomenobacter hydrossis type strain (O).</title>
        <authorList>
            <consortium name="US DOE Joint Genome Institute (JGI-PGF)"/>
            <person name="Daligault H."/>
            <person name="Lapidus A."/>
            <person name="Zeytun A."/>
            <person name="Nolan M."/>
            <person name="Lucas S."/>
            <person name="Del Rio T.G."/>
            <person name="Tice H."/>
            <person name="Cheng J.F."/>
            <person name="Tapia R."/>
            <person name="Han C."/>
            <person name="Goodwin L."/>
            <person name="Pitluck S."/>
            <person name="Liolios K."/>
            <person name="Pagani I."/>
            <person name="Ivanova N."/>
            <person name="Huntemann M."/>
            <person name="Mavromatis K."/>
            <person name="Mikhailova N."/>
            <person name="Pati A."/>
            <person name="Chen A."/>
            <person name="Palaniappan K."/>
            <person name="Land M."/>
            <person name="Hauser L."/>
            <person name="Brambilla E.M."/>
            <person name="Rohde M."/>
            <person name="Verbarg S."/>
            <person name="Goker M."/>
            <person name="Bristow J."/>
            <person name="Eisen J.A."/>
            <person name="Markowitz V."/>
            <person name="Hugenholtz P."/>
            <person name="Kyrpides N.C."/>
            <person name="Klenk H.P."/>
            <person name="Woyke T."/>
        </authorList>
    </citation>
    <scope>NUCLEOTIDE SEQUENCE [LARGE SCALE GENOMIC DNA]</scope>
    <source>
        <strain evidence="11">ATCC 27775 / DSM 1100 / LMG 10767 / O</strain>
    </source>
</reference>
<dbReference type="Proteomes" id="UP000008461">
    <property type="component" value="Chromosome"/>
</dbReference>
<keyword evidence="8" id="KW-1003">Cell membrane</keyword>
<feature type="active site" description="Proton acceptor" evidence="7">
    <location>
        <position position="64"/>
    </location>
</feature>
<keyword evidence="4 8" id="KW-0808">Transferase</keyword>
<keyword evidence="8" id="KW-0448">Lipopolysaccharide biosynthesis</keyword>
<evidence type="ECO:0000313" key="10">
    <source>
        <dbReference type="EMBL" id="AEE54102.1"/>
    </source>
</evidence>
<evidence type="ECO:0000256" key="5">
    <source>
        <dbReference type="ARBA" id="ARBA00031445"/>
    </source>
</evidence>
<dbReference type="KEGG" id="hhy:Halhy_6282"/>
<dbReference type="GO" id="GO:0009244">
    <property type="term" value="P:lipopolysaccharide core region biosynthetic process"/>
    <property type="evidence" value="ECO:0007669"/>
    <property type="project" value="UniProtKB-UniRule"/>
</dbReference>
<organism evidence="10 11">
    <name type="scientific">Haliscomenobacter hydrossis (strain ATCC 27775 / DSM 1100 / LMG 10767 / O)</name>
    <dbReference type="NCBI Taxonomy" id="760192"/>
    <lineage>
        <taxon>Bacteria</taxon>
        <taxon>Pseudomonadati</taxon>
        <taxon>Bacteroidota</taxon>
        <taxon>Saprospiria</taxon>
        <taxon>Saprospirales</taxon>
        <taxon>Haliscomenobacteraceae</taxon>
        <taxon>Haliscomenobacter</taxon>
    </lineage>
</organism>
<dbReference type="HOGENOM" id="CLU_036146_2_1_10"/>
<comment type="subcellular location">
    <subcellularLocation>
        <location evidence="8">Cell membrane</location>
    </subcellularLocation>
</comment>
<dbReference type="EMBL" id="CP002691">
    <property type="protein sequence ID" value="AEE54102.1"/>
    <property type="molecule type" value="Genomic_DNA"/>
</dbReference>
<dbReference type="Gene3D" id="3.40.50.2000">
    <property type="entry name" value="Glycogen Phosphorylase B"/>
    <property type="match status" value="1"/>
</dbReference>
<evidence type="ECO:0000256" key="2">
    <source>
        <dbReference type="ARBA" id="ARBA00012621"/>
    </source>
</evidence>
<evidence type="ECO:0000313" key="11">
    <source>
        <dbReference type="Proteomes" id="UP000008461"/>
    </source>
</evidence>
<dbReference type="EC" id="2.4.99.12" evidence="2 8"/>
<comment type="function">
    <text evidence="8">Involved in lipopolysaccharide (LPS) biosynthesis. Catalyzes the transfer of 3-deoxy-D-manno-octulosonate (Kdo) residue(s) from CMP-Kdo to lipid IV(A), the tetraacyldisaccharide-1,4'-bisphosphate precursor of lipid A.</text>
</comment>
<dbReference type="Pfam" id="PF04413">
    <property type="entry name" value="Glycos_transf_N"/>
    <property type="match status" value="1"/>
</dbReference>
<proteinExistence type="inferred from homology"/>
<dbReference type="GO" id="GO:0043842">
    <property type="term" value="F:Kdo transferase activity"/>
    <property type="evidence" value="ECO:0007669"/>
    <property type="project" value="UniProtKB-EC"/>
</dbReference>
<evidence type="ECO:0000259" key="9">
    <source>
        <dbReference type="Pfam" id="PF04413"/>
    </source>
</evidence>
<evidence type="ECO:0000256" key="3">
    <source>
        <dbReference type="ARBA" id="ARBA00019077"/>
    </source>
</evidence>
<dbReference type="GO" id="GO:0009245">
    <property type="term" value="P:lipid A biosynthetic process"/>
    <property type="evidence" value="ECO:0007669"/>
    <property type="project" value="TreeGrafter"/>
</dbReference>
<dbReference type="RefSeq" id="WP_013768623.1">
    <property type="nucleotide sequence ID" value="NC_015510.1"/>
</dbReference>
<dbReference type="Gene3D" id="3.40.50.11720">
    <property type="entry name" value="3-Deoxy-D-manno-octulosonic-acid transferase, N-terminal domain"/>
    <property type="match status" value="1"/>
</dbReference>
<keyword evidence="8" id="KW-0472">Membrane</keyword>
<dbReference type="OrthoDB" id="9789797at2"/>
<dbReference type="GO" id="GO:0005886">
    <property type="term" value="C:plasma membrane"/>
    <property type="evidence" value="ECO:0007669"/>
    <property type="project" value="UniProtKB-SubCell"/>
</dbReference>
<comment type="pathway">
    <text evidence="1 8">Bacterial outer membrane biogenesis; LPS core biosynthesis.</text>
</comment>
<evidence type="ECO:0000256" key="8">
    <source>
        <dbReference type="RuleBase" id="RU365103"/>
    </source>
</evidence>
<evidence type="ECO:0000256" key="1">
    <source>
        <dbReference type="ARBA" id="ARBA00004713"/>
    </source>
</evidence>
<sequence length="418" mass="47676">MQGLYTTGIRLYVLLIRLAAFFHPKAKLWWRGRKNWSQNLSQALASKRKSGQMTIWLHSASLGEFEQGRPLIEAVKSQHPEVFILLTFFSPSGYEIRKNYAGADLVCYLPPDLRRNARQFLGIVQPQLAVFVKYEFWYNFLQELQREKIPVWLIAALFRPQQPFFQSWGAWYFNVLKGFDHFFVQNQESADLLKKYGIQQYTLAGDPRIDRVLQIAAEGKQFPTIEAFKKDASILMAGSTWTPDEAALAQLWSDPKQYAGWKLIIAPHEIESAHLEQIEQKFPGQCVRFSRFQPERHQHLSVLIIDNIGMLSALYRYAEIAYIGGGLGSGIHNTLEPMAFGLPVIFGPKYQKFTEAVATVELGGAFVVHSAAELIKIFDQLKAPAFTSKASSAVQTYLQQNQGATAKIMQRLEQYLYP</sequence>